<reference evidence="1" key="2">
    <citation type="journal article" date="2015" name="Data Brief">
        <title>Shoot transcriptome of the giant reed, Arundo donax.</title>
        <authorList>
            <person name="Barrero R.A."/>
            <person name="Guerrero F.D."/>
            <person name="Moolhuijzen P."/>
            <person name="Goolsby J.A."/>
            <person name="Tidwell J."/>
            <person name="Bellgard S.E."/>
            <person name="Bellgard M.I."/>
        </authorList>
    </citation>
    <scope>NUCLEOTIDE SEQUENCE</scope>
    <source>
        <tissue evidence="1">Shoot tissue taken approximately 20 cm above the soil surface</tissue>
    </source>
</reference>
<dbReference type="AlphaFoldDB" id="A0A0A8Y9B5"/>
<accession>A0A0A8Y9B5</accession>
<dbReference type="EMBL" id="GBRH01274979">
    <property type="protein sequence ID" value="JAD22916.1"/>
    <property type="molecule type" value="Transcribed_RNA"/>
</dbReference>
<sequence>MNSSKNLILKTCIHFIYSFFFCKLH</sequence>
<proteinExistence type="predicted"/>
<protein>
    <submittedName>
        <fullName evidence="1">Uncharacterized protein</fullName>
    </submittedName>
</protein>
<evidence type="ECO:0000313" key="1">
    <source>
        <dbReference type="EMBL" id="JAD22916.1"/>
    </source>
</evidence>
<name>A0A0A8Y9B5_ARUDO</name>
<organism evidence="1">
    <name type="scientific">Arundo donax</name>
    <name type="common">Giant reed</name>
    <name type="synonym">Donax arundinaceus</name>
    <dbReference type="NCBI Taxonomy" id="35708"/>
    <lineage>
        <taxon>Eukaryota</taxon>
        <taxon>Viridiplantae</taxon>
        <taxon>Streptophyta</taxon>
        <taxon>Embryophyta</taxon>
        <taxon>Tracheophyta</taxon>
        <taxon>Spermatophyta</taxon>
        <taxon>Magnoliopsida</taxon>
        <taxon>Liliopsida</taxon>
        <taxon>Poales</taxon>
        <taxon>Poaceae</taxon>
        <taxon>PACMAD clade</taxon>
        <taxon>Arundinoideae</taxon>
        <taxon>Arundineae</taxon>
        <taxon>Arundo</taxon>
    </lineage>
</organism>
<reference evidence="1" key="1">
    <citation type="submission" date="2014-09" db="EMBL/GenBank/DDBJ databases">
        <authorList>
            <person name="Magalhaes I.L.F."/>
            <person name="Oliveira U."/>
            <person name="Santos F.R."/>
            <person name="Vidigal T.H.D.A."/>
            <person name="Brescovit A.D."/>
            <person name="Santos A.J."/>
        </authorList>
    </citation>
    <scope>NUCLEOTIDE SEQUENCE</scope>
    <source>
        <tissue evidence="1">Shoot tissue taken approximately 20 cm above the soil surface</tissue>
    </source>
</reference>